<evidence type="ECO:0000259" key="15">
    <source>
        <dbReference type="PROSITE" id="PS50112"/>
    </source>
</evidence>
<keyword evidence="10" id="KW-1133">Transmembrane helix</keyword>
<evidence type="ECO:0000313" key="18">
    <source>
        <dbReference type="Proteomes" id="UP000182517"/>
    </source>
</evidence>
<evidence type="ECO:0000256" key="3">
    <source>
        <dbReference type="ARBA" id="ARBA00012438"/>
    </source>
</evidence>
<dbReference type="InterPro" id="IPR013656">
    <property type="entry name" value="PAS_4"/>
</dbReference>
<evidence type="ECO:0000259" key="16">
    <source>
        <dbReference type="PROSITE" id="PS50113"/>
    </source>
</evidence>
<dbReference type="Proteomes" id="UP000182517">
    <property type="component" value="Chromosome"/>
</dbReference>
<dbReference type="SMART" id="SM00387">
    <property type="entry name" value="HATPase_c"/>
    <property type="match status" value="1"/>
</dbReference>
<accession>A0A1L3GRT1</accession>
<feature type="domain" description="PAC" evidence="16">
    <location>
        <begin position="550"/>
        <end position="603"/>
    </location>
</feature>
<evidence type="ECO:0000256" key="9">
    <source>
        <dbReference type="ARBA" id="ARBA00022840"/>
    </source>
</evidence>
<feature type="domain" description="PAC" evidence="16">
    <location>
        <begin position="417"/>
        <end position="469"/>
    </location>
</feature>
<dbReference type="Pfam" id="PF08448">
    <property type="entry name" value="PAS_4"/>
    <property type="match status" value="1"/>
</dbReference>
<dbReference type="Pfam" id="PF13426">
    <property type="entry name" value="PAS_9"/>
    <property type="match status" value="1"/>
</dbReference>
<dbReference type="CDD" id="cd00130">
    <property type="entry name" value="PAS"/>
    <property type="match status" value="3"/>
</dbReference>
<feature type="domain" description="PAS" evidence="15">
    <location>
        <begin position="343"/>
        <end position="388"/>
    </location>
</feature>
<dbReference type="GO" id="GO:0030295">
    <property type="term" value="F:protein kinase activator activity"/>
    <property type="evidence" value="ECO:0007669"/>
    <property type="project" value="TreeGrafter"/>
</dbReference>
<dbReference type="Gene3D" id="1.10.287.130">
    <property type="match status" value="1"/>
</dbReference>
<keyword evidence="7" id="KW-0547">Nucleotide-binding</keyword>
<comment type="catalytic activity">
    <reaction evidence="1">
        <text>ATP + protein L-histidine = ADP + protein N-phospho-L-histidine.</text>
        <dbReference type="EC" id="2.7.13.3"/>
    </reaction>
</comment>
<evidence type="ECO:0000256" key="4">
    <source>
        <dbReference type="ARBA" id="ARBA00022553"/>
    </source>
</evidence>
<feature type="domain" description="PAC" evidence="16">
    <location>
        <begin position="290"/>
        <end position="342"/>
    </location>
</feature>
<dbReference type="PROSITE" id="PS50112">
    <property type="entry name" value="PAS"/>
    <property type="match status" value="1"/>
</dbReference>
<dbReference type="Gene3D" id="3.30.565.10">
    <property type="entry name" value="Histidine kinase-like ATPase, C-terminal domain"/>
    <property type="match status" value="1"/>
</dbReference>
<dbReference type="InterPro" id="IPR000014">
    <property type="entry name" value="PAS"/>
</dbReference>
<dbReference type="InterPro" id="IPR036097">
    <property type="entry name" value="HisK_dim/P_sf"/>
</dbReference>
<dbReference type="PROSITE" id="PS50113">
    <property type="entry name" value="PAC"/>
    <property type="match status" value="3"/>
</dbReference>
<dbReference type="PANTHER" id="PTHR42878">
    <property type="entry name" value="TWO-COMPONENT HISTIDINE KINASE"/>
    <property type="match status" value="1"/>
</dbReference>
<evidence type="ECO:0000256" key="12">
    <source>
        <dbReference type="ARBA" id="ARBA00023136"/>
    </source>
</evidence>
<keyword evidence="12" id="KW-0472">Membrane</keyword>
<evidence type="ECO:0000259" key="14">
    <source>
        <dbReference type="PROSITE" id="PS50109"/>
    </source>
</evidence>
<dbReference type="Gene3D" id="3.30.450.20">
    <property type="entry name" value="PAS domain"/>
    <property type="match status" value="3"/>
</dbReference>
<keyword evidence="11" id="KW-0902">Two-component regulatory system</keyword>
<dbReference type="InterPro" id="IPR003594">
    <property type="entry name" value="HATPase_dom"/>
</dbReference>
<dbReference type="SUPFAM" id="SSF47384">
    <property type="entry name" value="Homodimeric domain of signal transducing histidine kinase"/>
    <property type="match status" value="1"/>
</dbReference>
<protein>
    <recommendedName>
        <fullName evidence="3">histidine kinase</fullName>
        <ecNumber evidence="3">2.7.13.3</ecNumber>
    </recommendedName>
</protein>
<keyword evidence="9" id="KW-0067">ATP-binding</keyword>
<reference evidence="17 18" key="1">
    <citation type="journal article" date="2017" name="Genome Announc.">
        <title>Complete Genome Sequences of Two Acetylene-Fermenting Pelobacter acetylenicus Strains.</title>
        <authorList>
            <person name="Sutton J.M."/>
            <person name="Baesman S.M."/>
            <person name="Fierst J.L."/>
            <person name="Poret-Peterson A.T."/>
            <person name="Oremland R.S."/>
            <person name="Dunlap D.S."/>
            <person name="Akob D.M."/>
        </authorList>
    </citation>
    <scope>NUCLEOTIDE SEQUENCE [LARGE SCALE GENOMIC DNA]</scope>
    <source>
        <strain evidence="17 18">SFB93</strain>
    </source>
</reference>
<dbReference type="InterPro" id="IPR050351">
    <property type="entry name" value="BphY/WalK/GraS-like"/>
</dbReference>
<proteinExistence type="predicted"/>
<dbReference type="FunFam" id="3.30.565.10:FF:000006">
    <property type="entry name" value="Sensor histidine kinase WalK"/>
    <property type="match status" value="1"/>
</dbReference>
<dbReference type="Pfam" id="PF14417">
    <property type="entry name" value="MEDS"/>
    <property type="match status" value="1"/>
</dbReference>
<dbReference type="InterPro" id="IPR003661">
    <property type="entry name" value="HisK_dim/P_dom"/>
</dbReference>
<dbReference type="NCBIfam" id="TIGR00229">
    <property type="entry name" value="sensory_box"/>
    <property type="match status" value="2"/>
</dbReference>
<dbReference type="EC" id="2.7.13.3" evidence="3"/>
<dbReference type="EMBL" id="CP015519">
    <property type="protein sequence ID" value="APG28633.1"/>
    <property type="molecule type" value="Genomic_DNA"/>
</dbReference>
<keyword evidence="18" id="KW-1185">Reference proteome</keyword>
<evidence type="ECO:0000256" key="10">
    <source>
        <dbReference type="ARBA" id="ARBA00022989"/>
    </source>
</evidence>
<dbReference type="Pfam" id="PF00989">
    <property type="entry name" value="PAS"/>
    <property type="match status" value="1"/>
</dbReference>
<dbReference type="InterPro" id="IPR004358">
    <property type="entry name" value="Sig_transdc_His_kin-like_C"/>
</dbReference>
<evidence type="ECO:0000256" key="7">
    <source>
        <dbReference type="ARBA" id="ARBA00022741"/>
    </source>
</evidence>
<dbReference type="GO" id="GO:0007234">
    <property type="term" value="P:osmosensory signaling via phosphorelay pathway"/>
    <property type="evidence" value="ECO:0007669"/>
    <property type="project" value="TreeGrafter"/>
</dbReference>
<evidence type="ECO:0000256" key="6">
    <source>
        <dbReference type="ARBA" id="ARBA00022692"/>
    </source>
</evidence>
<keyword evidence="8" id="KW-0418">Kinase</keyword>
<organism evidence="17 18">
    <name type="scientific">Syntrophotalea acetylenivorans</name>
    <dbReference type="NCBI Taxonomy" id="1842532"/>
    <lineage>
        <taxon>Bacteria</taxon>
        <taxon>Pseudomonadati</taxon>
        <taxon>Thermodesulfobacteriota</taxon>
        <taxon>Desulfuromonadia</taxon>
        <taxon>Desulfuromonadales</taxon>
        <taxon>Syntrophotaleaceae</taxon>
        <taxon>Syntrophotalea</taxon>
    </lineage>
</organism>
<dbReference type="FunFam" id="1.10.287.130:FF:000001">
    <property type="entry name" value="Two-component sensor histidine kinase"/>
    <property type="match status" value="1"/>
</dbReference>
<dbReference type="STRING" id="1842532.A7E78_12725"/>
<dbReference type="InterPro" id="IPR000700">
    <property type="entry name" value="PAS-assoc_C"/>
</dbReference>
<evidence type="ECO:0000256" key="8">
    <source>
        <dbReference type="ARBA" id="ARBA00022777"/>
    </source>
</evidence>
<dbReference type="InterPro" id="IPR005467">
    <property type="entry name" value="His_kinase_dom"/>
</dbReference>
<dbReference type="SMART" id="SM00388">
    <property type="entry name" value="HisKA"/>
    <property type="match status" value="1"/>
</dbReference>
<dbReference type="InterPro" id="IPR013767">
    <property type="entry name" value="PAS_fold"/>
</dbReference>
<gene>
    <name evidence="17" type="ORF">A7E78_12725</name>
</gene>
<dbReference type="InterPro" id="IPR035965">
    <property type="entry name" value="PAS-like_dom_sf"/>
</dbReference>
<dbReference type="PRINTS" id="PR00344">
    <property type="entry name" value="BCTRLSENSOR"/>
</dbReference>
<comment type="subcellular location">
    <subcellularLocation>
        <location evidence="2">Membrane</location>
        <topology evidence="2">Multi-pass membrane protein</topology>
    </subcellularLocation>
</comment>
<sequence length="827" mass="91805">MGEDSRSLYACLIYRQDCERNREVSRYLAAGLDVKEQVVVVISGPLQKSFCAALQSQGLKTSEAEQSGHLLFASPEGLGLVTASSVADAVNCLAAVGRKAMAQGFRGVRIYWEMSGAMLEKDLAWLQECLAGCDRLAATTDISLLCGYDRQQVPGSLLIEVLGLYPLLIHRGKRIANSHYLLSDAKSAPSSGSFFRAPDENTGSHREKRNKRPYRRGQVLDAIFSAAPIGLWVLNKEQRMVFTNQNFCLATGVSEEQFLQAPHYSMVMSADEAVECMLSDAEAFRADGPVESEELISSVDGDQHIFRIVKTKVVNEEQDVEGLLGLAIDITEQKEAERRLRHSEARFRDIALSIGDFIWELDADGRFIYCSDKVEEMLGFAAPELLGKCFFDVITGRKAKDLERLICDSETPKEAFRNLQGWALDKEGQWHFLRISGVPIFTEEGICQGFRGVTEDVTRQKQAESGVKRALIQAEQARDQIDSIIKSTADGFIVTDPRNHHIELINDSAREFLQGGPQSLVGQPVAYVVEDEGLLRQVQEIYSEHAPPLLQTDIRLSKSTAAKGRIVQARTSLMRNKQGRVNGALTVLRDVTRERELDRMKAEFMSMAAHELRTPLTAILGYSELCLNPEEFGGFNGAQQKEFIAEINDKAEVLAKLVNDLLDISRLEAGKPLPLNIEKVAIEPMLTKLVKRYRLLAPKHLFEVDLSGDLPEFVPADGERLEQVLENLFSNAVKYSLEGSLIRVGGERVNGYCQISVIDQGIGMTSEQEDRVFDKYYRADCSDTAARGIGLGMSIAREIVEQHGGAIWLESATGVGTRVTFTVPLKR</sequence>
<dbReference type="InterPro" id="IPR036890">
    <property type="entry name" value="HATPase_C_sf"/>
</dbReference>
<dbReference type="Pfam" id="PF02518">
    <property type="entry name" value="HATPase_c"/>
    <property type="match status" value="1"/>
</dbReference>
<dbReference type="CDD" id="cd00075">
    <property type="entry name" value="HATPase"/>
    <property type="match status" value="1"/>
</dbReference>
<dbReference type="KEGG" id="pef:A7E78_12725"/>
<dbReference type="GO" id="GO:0016020">
    <property type="term" value="C:membrane"/>
    <property type="evidence" value="ECO:0007669"/>
    <property type="project" value="UniProtKB-SubCell"/>
</dbReference>
<feature type="domain" description="Histidine kinase" evidence="14">
    <location>
        <begin position="607"/>
        <end position="827"/>
    </location>
</feature>
<dbReference type="SUPFAM" id="SSF55785">
    <property type="entry name" value="PYP-like sensor domain (PAS domain)"/>
    <property type="match status" value="3"/>
</dbReference>
<dbReference type="GO" id="GO:0006355">
    <property type="term" value="P:regulation of DNA-templated transcription"/>
    <property type="evidence" value="ECO:0007669"/>
    <property type="project" value="InterPro"/>
</dbReference>
<keyword evidence="5" id="KW-0808">Transferase</keyword>
<dbReference type="AlphaFoldDB" id="A0A1L3GRT1"/>
<dbReference type="InterPro" id="IPR025847">
    <property type="entry name" value="MEDS_domain"/>
</dbReference>
<evidence type="ECO:0000313" key="17">
    <source>
        <dbReference type="EMBL" id="APG28633.1"/>
    </source>
</evidence>
<dbReference type="GO" id="GO:0000156">
    <property type="term" value="F:phosphorelay response regulator activity"/>
    <property type="evidence" value="ECO:0007669"/>
    <property type="project" value="TreeGrafter"/>
</dbReference>
<name>A0A1L3GRT1_9BACT</name>
<dbReference type="Pfam" id="PF00512">
    <property type="entry name" value="HisKA"/>
    <property type="match status" value="1"/>
</dbReference>
<evidence type="ECO:0000256" key="11">
    <source>
        <dbReference type="ARBA" id="ARBA00023012"/>
    </source>
</evidence>
<evidence type="ECO:0000256" key="2">
    <source>
        <dbReference type="ARBA" id="ARBA00004141"/>
    </source>
</evidence>
<evidence type="ECO:0000256" key="1">
    <source>
        <dbReference type="ARBA" id="ARBA00000085"/>
    </source>
</evidence>
<evidence type="ECO:0000256" key="13">
    <source>
        <dbReference type="SAM" id="MobiDB-lite"/>
    </source>
</evidence>
<dbReference type="SMART" id="SM00091">
    <property type="entry name" value="PAS"/>
    <property type="match status" value="3"/>
</dbReference>
<keyword evidence="6" id="KW-0812">Transmembrane</keyword>
<dbReference type="GO" id="GO:0000155">
    <property type="term" value="F:phosphorelay sensor kinase activity"/>
    <property type="evidence" value="ECO:0007669"/>
    <property type="project" value="InterPro"/>
</dbReference>
<dbReference type="SUPFAM" id="SSF55874">
    <property type="entry name" value="ATPase domain of HSP90 chaperone/DNA topoisomerase II/histidine kinase"/>
    <property type="match status" value="1"/>
</dbReference>
<evidence type="ECO:0000256" key="5">
    <source>
        <dbReference type="ARBA" id="ARBA00022679"/>
    </source>
</evidence>
<dbReference type="PROSITE" id="PS50109">
    <property type="entry name" value="HIS_KIN"/>
    <property type="match status" value="1"/>
</dbReference>
<feature type="region of interest" description="Disordered" evidence="13">
    <location>
        <begin position="192"/>
        <end position="212"/>
    </location>
</feature>
<dbReference type="PANTHER" id="PTHR42878:SF7">
    <property type="entry name" value="SENSOR HISTIDINE KINASE GLRK"/>
    <property type="match status" value="1"/>
</dbReference>
<dbReference type="CDD" id="cd00082">
    <property type="entry name" value="HisKA"/>
    <property type="match status" value="1"/>
</dbReference>
<keyword evidence="4" id="KW-0597">Phosphoprotein</keyword>